<proteinExistence type="predicted"/>
<name>A0ABN8G833_9BACL</name>
<feature type="transmembrane region" description="Helical" evidence="1">
    <location>
        <begin position="77"/>
        <end position="98"/>
    </location>
</feature>
<evidence type="ECO:0000259" key="2">
    <source>
        <dbReference type="Pfam" id="PF02517"/>
    </source>
</evidence>
<keyword evidence="4" id="KW-1185">Reference proteome</keyword>
<feature type="transmembrane region" description="Helical" evidence="1">
    <location>
        <begin position="37"/>
        <end position="57"/>
    </location>
</feature>
<evidence type="ECO:0000313" key="3">
    <source>
        <dbReference type="EMBL" id="CAH1197294.1"/>
    </source>
</evidence>
<keyword evidence="1" id="KW-0472">Membrane</keyword>
<feature type="transmembrane region" description="Helical" evidence="1">
    <location>
        <begin position="118"/>
        <end position="140"/>
    </location>
</feature>
<dbReference type="EMBL" id="CAKMMW010000002">
    <property type="protein sequence ID" value="CAH1197294.1"/>
    <property type="molecule type" value="Genomic_DNA"/>
</dbReference>
<feature type="domain" description="CAAX prenyl protease 2/Lysostaphin resistance protein A-like" evidence="2">
    <location>
        <begin position="117"/>
        <end position="199"/>
    </location>
</feature>
<feature type="transmembrane region" description="Helical" evidence="1">
    <location>
        <begin position="161"/>
        <end position="181"/>
    </location>
</feature>
<keyword evidence="1" id="KW-0812">Transmembrane</keyword>
<keyword evidence="1" id="KW-1133">Transmembrane helix</keyword>
<evidence type="ECO:0000256" key="1">
    <source>
        <dbReference type="SAM" id="Phobius"/>
    </source>
</evidence>
<protein>
    <recommendedName>
        <fullName evidence="2">CAAX prenyl protease 2/Lysostaphin resistance protein A-like domain-containing protein</fullName>
    </recommendedName>
</protein>
<accession>A0ABN8G833</accession>
<evidence type="ECO:0000313" key="4">
    <source>
        <dbReference type="Proteomes" id="UP000838821"/>
    </source>
</evidence>
<sequence length="215" mass="24743">MKKEYYKEMRLLPLKKFDFKNLRIGKVDINELNDKTLLLNLYITQLLTLIIGIIILLFQSNSKILSALSFQGGWRVLIWGCLFAVVVLGIDLLISRWVPKEVSDDGGINQMIFGNRALWHIALISFIVSVCEEVLFRGAIQHAWGPYWTSILFAAIHVRYLQHWLMTGMVFCISYGLGWIYLHTGSLWTPIIAHFMIDMVMGCILRFGKEEDQGS</sequence>
<gene>
    <name evidence="3" type="ORF">PAECIP111891_01152</name>
</gene>
<dbReference type="InterPro" id="IPR003675">
    <property type="entry name" value="Rce1/LyrA-like_dom"/>
</dbReference>
<organism evidence="3 4">
    <name type="scientific">Paenibacillus allorhizoplanae</name>
    <dbReference type="NCBI Taxonomy" id="2905648"/>
    <lineage>
        <taxon>Bacteria</taxon>
        <taxon>Bacillati</taxon>
        <taxon>Bacillota</taxon>
        <taxon>Bacilli</taxon>
        <taxon>Bacillales</taxon>
        <taxon>Paenibacillaceae</taxon>
        <taxon>Paenibacillus</taxon>
    </lineage>
</organism>
<comment type="caution">
    <text evidence="3">The sequence shown here is derived from an EMBL/GenBank/DDBJ whole genome shotgun (WGS) entry which is preliminary data.</text>
</comment>
<dbReference type="Pfam" id="PF02517">
    <property type="entry name" value="Rce1-like"/>
    <property type="match status" value="1"/>
</dbReference>
<reference evidence="3" key="1">
    <citation type="submission" date="2022-01" db="EMBL/GenBank/DDBJ databases">
        <authorList>
            <person name="Criscuolo A."/>
        </authorList>
    </citation>
    <scope>NUCLEOTIDE SEQUENCE</scope>
    <source>
        <strain evidence="3">CIP111891</strain>
    </source>
</reference>
<dbReference type="Proteomes" id="UP000838821">
    <property type="component" value="Unassembled WGS sequence"/>
</dbReference>